<accession>A0A9W7TJP7</accession>
<keyword evidence="1" id="KW-1133">Transmembrane helix</keyword>
<evidence type="ECO:0000256" key="2">
    <source>
        <dbReference type="SAM" id="SignalP"/>
    </source>
</evidence>
<dbReference type="Pfam" id="PF07686">
    <property type="entry name" value="V-set"/>
    <property type="match status" value="1"/>
</dbReference>
<proteinExistence type="predicted"/>
<keyword evidence="1" id="KW-0812">Transmembrane</keyword>
<feature type="signal peptide" evidence="2">
    <location>
        <begin position="1"/>
        <end position="15"/>
    </location>
</feature>
<dbReference type="InterPro" id="IPR036179">
    <property type="entry name" value="Ig-like_dom_sf"/>
</dbReference>
<evidence type="ECO:0000259" key="3">
    <source>
        <dbReference type="PROSITE" id="PS50835"/>
    </source>
</evidence>
<dbReference type="AlphaFoldDB" id="A0A9W7TJP7"/>
<feature type="transmembrane region" description="Helical" evidence="1">
    <location>
        <begin position="162"/>
        <end position="186"/>
    </location>
</feature>
<keyword evidence="1" id="KW-0472">Membrane</keyword>
<dbReference type="Proteomes" id="UP001059041">
    <property type="component" value="Linkage Group LG17"/>
</dbReference>
<organism evidence="4 5">
    <name type="scientific">Triplophysa rosa</name>
    <name type="common">Cave loach</name>
    <dbReference type="NCBI Taxonomy" id="992332"/>
    <lineage>
        <taxon>Eukaryota</taxon>
        <taxon>Metazoa</taxon>
        <taxon>Chordata</taxon>
        <taxon>Craniata</taxon>
        <taxon>Vertebrata</taxon>
        <taxon>Euteleostomi</taxon>
        <taxon>Actinopterygii</taxon>
        <taxon>Neopterygii</taxon>
        <taxon>Teleostei</taxon>
        <taxon>Ostariophysi</taxon>
        <taxon>Cypriniformes</taxon>
        <taxon>Nemacheilidae</taxon>
        <taxon>Triplophysa</taxon>
    </lineage>
</organism>
<feature type="domain" description="Ig-like" evidence="3">
    <location>
        <begin position="31"/>
        <end position="123"/>
    </location>
</feature>
<feature type="chain" id="PRO_5041000543" evidence="2">
    <location>
        <begin position="16"/>
        <end position="200"/>
    </location>
</feature>
<name>A0A9W7TJP7_TRIRA</name>
<reference evidence="4" key="1">
    <citation type="submission" date="2021-02" db="EMBL/GenBank/DDBJ databases">
        <title>Comparative genomics reveals that relaxation of natural selection precedes convergent phenotypic evolution of cavefish.</title>
        <authorList>
            <person name="Peng Z."/>
        </authorList>
    </citation>
    <scope>NUCLEOTIDE SEQUENCE</scope>
    <source>
        <tissue evidence="4">Muscle</tissue>
    </source>
</reference>
<dbReference type="PANTHER" id="PTHR15193">
    <property type="entry name" value="CD83 ANTIGEN"/>
    <property type="match status" value="1"/>
</dbReference>
<dbReference type="PROSITE" id="PS50835">
    <property type="entry name" value="IG_LIKE"/>
    <property type="match status" value="1"/>
</dbReference>
<evidence type="ECO:0000313" key="4">
    <source>
        <dbReference type="EMBL" id="KAI7797648.1"/>
    </source>
</evidence>
<dbReference type="SUPFAM" id="SSF48726">
    <property type="entry name" value="Immunoglobulin"/>
    <property type="match status" value="1"/>
</dbReference>
<dbReference type="InterPro" id="IPR007110">
    <property type="entry name" value="Ig-like_dom"/>
</dbReference>
<comment type="caution">
    <text evidence="4">The sequence shown here is derived from an EMBL/GenBank/DDBJ whole genome shotgun (WGS) entry which is preliminary data.</text>
</comment>
<evidence type="ECO:0000256" key="1">
    <source>
        <dbReference type="SAM" id="Phobius"/>
    </source>
</evidence>
<dbReference type="Gene3D" id="2.60.40.10">
    <property type="entry name" value="Immunoglobulins"/>
    <property type="match status" value="1"/>
</dbReference>
<gene>
    <name evidence="4" type="ORF">IRJ41_019532</name>
</gene>
<dbReference type="InterPro" id="IPR013783">
    <property type="entry name" value="Ig-like_fold"/>
</dbReference>
<keyword evidence="2" id="KW-0732">Signal</keyword>
<sequence>MRLVVWAFTLSVVLAGKEKHTYRYLTAACKDDINLPCDALQNSQRFTSVTWYKVHNATHSSVLINEKNIFTPTDKKQDSVSLGNNASLILWKAAPANSGTFECCLHAKVGYKNSHSFITINISDCMSTTLPYFEFSTQFTNSTNLIMNMSTPLTHMDKNADLFIMLAYLGVALSKLLLSVLCIWVLHYKNIRKRVFSCFL</sequence>
<dbReference type="EMBL" id="JAFHDT010000017">
    <property type="protein sequence ID" value="KAI7797648.1"/>
    <property type="molecule type" value="Genomic_DNA"/>
</dbReference>
<dbReference type="PANTHER" id="PTHR15193:SF2">
    <property type="match status" value="1"/>
</dbReference>
<evidence type="ECO:0000313" key="5">
    <source>
        <dbReference type="Proteomes" id="UP001059041"/>
    </source>
</evidence>
<dbReference type="InterPro" id="IPR013106">
    <property type="entry name" value="Ig_V-set"/>
</dbReference>
<keyword evidence="5" id="KW-1185">Reference proteome</keyword>
<protein>
    <submittedName>
        <fullName evidence="4">Hemicentin-2-like</fullName>
    </submittedName>
</protein>